<sequence length="66" mass="7492">MTALVRAVLQPAKPPFPQLKLKDFLRTYAGFLAVYRNRGQSSDLAFKLEATRGLRTSLRYGEFSDI</sequence>
<dbReference type="EMBL" id="CABVHU010000031">
    <property type="protein sequence ID" value="VVO44816.1"/>
    <property type="molecule type" value="Genomic_DNA"/>
</dbReference>
<dbReference type="AlphaFoldDB" id="A0A5E7FZM9"/>
<protein>
    <submittedName>
        <fullName evidence="1">Uncharacterized protein</fullName>
    </submittedName>
</protein>
<organism evidence="1 2">
    <name type="scientific">Pseudomonas fluorescens</name>
    <dbReference type="NCBI Taxonomy" id="294"/>
    <lineage>
        <taxon>Bacteria</taxon>
        <taxon>Pseudomonadati</taxon>
        <taxon>Pseudomonadota</taxon>
        <taxon>Gammaproteobacteria</taxon>
        <taxon>Pseudomonadales</taxon>
        <taxon>Pseudomonadaceae</taxon>
        <taxon>Pseudomonas</taxon>
    </lineage>
</organism>
<evidence type="ECO:0000313" key="1">
    <source>
        <dbReference type="EMBL" id="VVO44816.1"/>
    </source>
</evidence>
<dbReference type="Proteomes" id="UP000409037">
    <property type="component" value="Unassembled WGS sequence"/>
</dbReference>
<accession>A0A5E7FZM9</accession>
<proteinExistence type="predicted"/>
<name>A0A5E7FZM9_PSEFL</name>
<reference evidence="1 2" key="1">
    <citation type="submission" date="2019-09" db="EMBL/GenBank/DDBJ databases">
        <authorList>
            <person name="Chandra G."/>
            <person name="Truman W A."/>
        </authorList>
    </citation>
    <scope>NUCLEOTIDE SEQUENCE [LARGE SCALE GENOMIC DNA]</scope>
    <source>
        <strain evidence="1">PS833</strain>
    </source>
</reference>
<gene>
    <name evidence="1" type="ORF">PS833_06496</name>
</gene>
<evidence type="ECO:0000313" key="2">
    <source>
        <dbReference type="Proteomes" id="UP000409037"/>
    </source>
</evidence>